<gene>
    <name evidence="3" type="ORF">HZI73_22305</name>
</gene>
<dbReference type="EMBL" id="CP058649">
    <property type="protein sequence ID" value="QUI24864.1"/>
    <property type="molecule type" value="Genomic_DNA"/>
</dbReference>
<keyword evidence="2" id="KW-0472">Membrane</keyword>
<dbReference type="KEGG" id="vpy:HZI73_22305"/>
<evidence type="ECO:0000256" key="1">
    <source>
        <dbReference type="SAM" id="Coils"/>
    </source>
</evidence>
<evidence type="ECO:0008006" key="5">
    <source>
        <dbReference type="Google" id="ProtNLM"/>
    </source>
</evidence>
<dbReference type="Proteomes" id="UP000683246">
    <property type="component" value="Chromosome"/>
</dbReference>
<feature type="transmembrane region" description="Helical" evidence="2">
    <location>
        <begin position="42"/>
        <end position="62"/>
    </location>
</feature>
<evidence type="ECO:0000256" key="2">
    <source>
        <dbReference type="SAM" id="Phobius"/>
    </source>
</evidence>
<keyword evidence="2" id="KW-0812">Transmembrane</keyword>
<feature type="coiled-coil region" evidence="1">
    <location>
        <begin position="1"/>
        <end position="28"/>
    </location>
</feature>
<name>A0A8J8MNQ8_9FIRM</name>
<keyword evidence="4" id="KW-1185">Reference proteome</keyword>
<evidence type="ECO:0000313" key="3">
    <source>
        <dbReference type="EMBL" id="QUI24864.1"/>
    </source>
</evidence>
<protein>
    <recommendedName>
        <fullName evidence="5">Hemolysin XhlA</fullName>
    </recommendedName>
</protein>
<keyword evidence="1" id="KW-0175">Coiled coil</keyword>
<sequence length="69" mass="8262">MKTYDEILDDHEARIQVLEKTDVQLIERIEHLIKQMELVAGWIKWLIITIIVSLSGFFFWYIQNIPMKG</sequence>
<reference evidence="3" key="1">
    <citation type="submission" date="2020-07" db="EMBL/GenBank/DDBJ databases">
        <title>Vallitalea pronyensis genome.</title>
        <authorList>
            <person name="Postec A."/>
        </authorList>
    </citation>
    <scope>NUCLEOTIDE SEQUENCE</scope>
    <source>
        <strain evidence="3">FatNI3</strain>
    </source>
</reference>
<organism evidence="3 4">
    <name type="scientific">Vallitalea pronyensis</name>
    <dbReference type="NCBI Taxonomy" id="1348613"/>
    <lineage>
        <taxon>Bacteria</taxon>
        <taxon>Bacillati</taxon>
        <taxon>Bacillota</taxon>
        <taxon>Clostridia</taxon>
        <taxon>Lachnospirales</taxon>
        <taxon>Vallitaleaceae</taxon>
        <taxon>Vallitalea</taxon>
    </lineage>
</organism>
<accession>A0A8J8MNQ8</accession>
<keyword evidence="2" id="KW-1133">Transmembrane helix</keyword>
<dbReference type="AlphaFoldDB" id="A0A8J8MNQ8"/>
<evidence type="ECO:0000313" key="4">
    <source>
        <dbReference type="Proteomes" id="UP000683246"/>
    </source>
</evidence>
<proteinExistence type="predicted"/>
<dbReference type="RefSeq" id="WP_212695564.1">
    <property type="nucleotide sequence ID" value="NZ_CP058649.1"/>
</dbReference>